<feature type="chain" id="PRO_5021853622" evidence="1">
    <location>
        <begin position="24"/>
        <end position="226"/>
    </location>
</feature>
<gene>
    <name evidence="3" type="ORF">I41_00910</name>
</gene>
<feature type="domain" description="SGNH hydrolase-type esterase" evidence="2">
    <location>
        <begin position="74"/>
        <end position="214"/>
    </location>
</feature>
<dbReference type="AlphaFoldDB" id="A0A517TRF3"/>
<dbReference type="PANTHER" id="PTHR30383">
    <property type="entry name" value="THIOESTERASE 1/PROTEASE 1/LYSOPHOSPHOLIPASE L1"/>
    <property type="match status" value="1"/>
</dbReference>
<dbReference type="RefSeq" id="WP_168206580.1">
    <property type="nucleotide sequence ID" value="NZ_CP036339.1"/>
</dbReference>
<dbReference type="InterPro" id="IPR013830">
    <property type="entry name" value="SGNH_hydro"/>
</dbReference>
<protein>
    <submittedName>
        <fullName evidence="3">GDSL-like Lipase/Acylhydrolase</fullName>
    </submittedName>
</protein>
<name>A0A517TRF3_9BACT</name>
<proteinExistence type="predicted"/>
<dbReference type="Pfam" id="PF13472">
    <property type="entry name" value="Lipase_GDSL_2"/>
    <property type="match status" value="1"/>
</dbReference>
<accession>A0A517TRF3</accession>
<sequence precursor="true">MQSTAAALTCLLLGASMAPAVRAKDPKPCKPEVWAEAIAKFEEEDKKMPPPKGGIMFLGSSSIRGWNTNKWFPDLPVVNRGFGGSQICDSTHYADRLVNIHQPRIVVFYAGDNDIAGGKSPEQVRDDFHAFVEKVRGPQPELPIVFISIKPSIARWKLADKIKEANRLIQEDIEELGNIEYLDVWPAMLDEEGEPREDIFVEDGLHLNEDGYKIWTELVMPLVVKK</sequence>
<organism evidence="3 4">
    <name type="scientific">Lacipirellula limnantheis</name>
    <dbReference type="NCBI Taxonomy" id="2528024"/>
    <lineage>
        <taxon>Bacteria</taxon>
        <taxon>Pseudomonadati</taxon>
        <taxon>Planctomycetota</taxon>
        <taxon>Planctomycetia</taxon>
        <taxon>Pirellulales</taxon>
        <taxon>Lacipirellulaceae</taxon>
        <taxon>Lacipirellula</taxon>
    </lineage>
</organism>
<evidence type="ECO:0000259" key="2">
    <source>
        <dbReference type="Pfam" id="PF13472"/>
    </source>
</evidence>
<evidence type="ECO:0000313" key="3">
    <source>
        <dbReference type="EMBL" id="QDT70938.1"/>
    </source>
</evidence>
<dbReference type="InterPro" id="IPR051532">
    <property type="entry name" value="Ester_Hydrolysis_Enzymes"/>
</dbReference>
<dbReference type="InterPro" id="IPR036514">
    <property type="entry name" value="SGNH_hydro_sf"/>
</dbReference>
<feature type="signal peptide" evidence="1">
    <location>
        <begin position="1"/>
        <end position="23"/>
    </location>
</feature>
<dbReference type="KEGG" id="llh:I41_00910"/>
<evidence type="ECO:0000313" key="4">
    <source>
        <dbReference type="Proteomes" id="UP000317909"/>
    </source>
</evidence>
<dbReference type="EMBL" id="CP036339">
    <property type="protein sequence ID" value="QDT70938.1"/>
    <property type="molecule type" value="Genomic_DNA"/>
</dbReference>
<reference evidence="3 4" key="1">
    <citation type="submission" date="2019-02" db="EMBL/GenBank/DDBJ databases">
        <title>Deep-cultivation of Planctomycetes and their phenomic and genomic characterization uncovers novel biology.</title>
        <authorList>
            <person name="Wiegand S."/>
            <person name="Jogler M."/>
            <person name="Boedeker C."/>
            <person name="Pinto D."/>
            <person name="Vollmers J."/>
            <person name="Rivas-Marin E."/>
            <person name="Kohn T."/>
            <person name="Peeters S.H."/>
            <person name="Heuer A."/>
            <person name="Rast P."/>
            <person name="Oberbeckmann S."/>
            <person name="Bunk B."/>
            <person name="Jeske O."/>
            <person name="Meyerdierks A."/>
            <person name="Storesund J.E."/>
            <person name="Kallscheuer N."/>
            <person name="Luecker S."/>
            <person name="Lage O.M."/>
            <person name="Pohl T."/>
            <person name="Merkel B.J."/>
            <person name="Hornburger P."/>
            <person name="Mueller R.-W."/>
            <person name="Bruemmer F."/>
            <person name="Labrenz M."/>
            <person name="Spormann A.M."/>
            <person name="Op den Camp H."/>
            <person name="Overmann J."/>
            <person name="Amann R."/>
            <person name="Jetten M.S.M."/>
            <person name="Mascher T."/>
            <person name="Medema M.H."/>
            <person name="Devos D.P."/>
            <person name="Kaster A.-K."/>
            <person name="Ovreas L."/>
            <person name="Rohde M."/>
            <person name="Galperin M.Y."/>
            <person name="Jogler C."/>
        </authorList>
    </citation>
    <scope>NUCLEOTIDE SEQUENCE [LARGE SCALE GENOMIC DNA]</scope>
    <source>
        <strain evidence="3 4">I41</strain>
    </source>
</reference>
<dbReference type="Gene3D" id="3.40.50.1110">
    <property type="entry name" value="SGNH hydrolase"/>
    <property type="match status" value="1"/>
</dbReference>
<dbReference type="SUPFAM" id="SSF52266">
    <property type="entry name" value="SGNH hydrolase"/>
    <property type="match status" value="1"/>
</dbReference>
<keyword evidence="3" id="KW-0378">Hydrolase</keyword>
<keyword evidence="4" id="KW-1185">Reference proteome</keyword>
<dbReference type="CDD" id="cd04502">
    <property type="entry name" value="SGNH_hydrolase_like_7"/>
    <property type="match status" value="1"/>
</dbReference>
<dbReference type="Proteomes" id="UP000317909">
    <property type="component" value="Chromosome"/>
</dbReference>
<dbReference type="PANTHER" id="PTHR30383:SF5">
    <property type="entry name" value="SGNH HYDROLASE-TYPE ESTERASE DOMAIN-CONTAINING PROTEIN"/>
    <property type="match status" value="1"/>
</dbReference>
<dbReference type="GO" id="GO:0004622">
    <property type="term" value="F:phosphatidylcholine lysophospholipase activity"/>
    <property type="evidence" value="ECO:0007669"/>
    <property type="project" value="TreeGrafter"/>
</dbReference>
<evidence type="ECO:0000256" key="1">
    <source>
        <dbReference type="SAM" id="SignalP"/>
    </source>
</evidence>
<keyword evidence="1" id="KW-0732">Signal</keyword>